<name>A0A917FX55_9BACL</name>
<comment type="cofactor">
    <cofactor evidence="4">
        <name>a divalent metal cation</name>
        <dbReference type="ChEBI" id="CHEBI:60240"/>
    </cofactor>
</comment>
<evidence type="ECO:0000259" key="5">
    <source>
        <dbReference type="Pfam" id="PF12850"/>
    </source>
</evidence>
<dbReference type="InterPro" id="IPR024654">
    <property type="entry name" value="Calcineurin-like_PHP_lpxH"/>
</dbReference>
<accession>A0A917FX55</accession>
<dbReference type="Gene3D" id="3.60.21.10">
    <property type="match status" value="1"/>
</dbReference>
<comment type="caution">
    <text evidence="6">The sequence shown here is derived from an EMBL/GenBank/DDBJ whole genome shotgun (WGS) entry which is preliminary data.</text>
</comment>
<dbReference type="EMBL" id="BMGR01000010">
    <property type="protein sequence ID" value="GGG11416.1"/>
    <property type="molecule type" value="Genomic_DNA"/>
</dbReference>
<evidence type="ECO:0000256" key="4">
    <source>
        <dbReference type="RuleBase" id="RU362039"/>
    </source>
</evidence>
<dbReference type="GO" id="GO:0016787">
    <property type="term" value="F:hydrolase activity"/>
    <property type="evidence" value="ECO:0007669"/>
    <property type="project" value="UniProtKB-UniRule"/>
</dbReference>
<evidence type="ECO:0000256" key="1">
    <source>
        <dbReference type="ARBA" id="ARBA00008950"/>
    </source>
</evidence>
<evidence type="ECO:0000313" key="6">
    <source>
        <dbReference type="EMBL" id="GGG11416.1"/>
    </source>
</evidence>
<dbReference type="RefSeq" id="WP_188531923.1">
    <property type="nucleotide sequence ID" value="NZ_BMGR01000010.1"/>
</dbReference>
<feature type="domain" description="Calcineurin-like phosphoesterase" evidence="5">
    <location>
        <begin position="1"/>
        <end position="151"/>
    </location>
</feature>
<gene>
    <name evidence="6" type="ORF">GCM10010916_30330</name>
</gene>
<dbReference type="InterPro" id="IPR000979">
    <property type="entry name" value="Phosphodiesterase_MJ0936/Vps29"/>
</dbReference>
<dbReference type="Proteomes" id="UP000644756">
    <property type="component" value="Unassembled WGS sequence"/>
</dbReference>
<dbReference type="Pfam" id="PF12850">
    <property type="entry name" value="Metallophos_2"/>
    <property type="match status" value="1"/>
</dbReference>
<keyword evidence="7" id="KW-1185">Reference proteome</keyword>
<organism evidence="6 7">
    <name type="scientific">Paenibacillus abyssi</name>
    <dbReference type="NCBI Taxonomy" id="1340531"/>
    <lineage>
        <taxon>Bacteria</taxon>
        <taxon>Bacillati</taxon>
        <taxon>Bacillota</taxon>
        <taxon>Bacilli</taxon>
        <taxon>Bacillales</taxon>
        <taxon>Paenibacillaceae</taxon>
        <taxon>Paenibacillus</taxon>
    </lineage>
</organism>
<evidence type="ECO:0000256" key="3">
    <source>
        <dbReference type="ARBA" id="ARBA00022801"/>
    </source>
</evidence>
<reference evidence="6" key="2">
    <citation type="submission" date="2020-09" db="EMBL/GenBank/DDBJ databases">
        <authorList>
            <person name="Sun Q."/>
            <person name="Zhou Y."/>
        </authorList>
    </citation>
    <scope>NUCLEOTIDE SEQUENCE</scope>
    <source>
        <strain evidence="6">CGMCC 1.12987</strain>
    </source>
</reference>
<dbReference type="SUPFAM" id="SSF56300">
    <property type="entry name" value="Metallo-dependent phosphatases"/>
    <property type="match status" value="1"/>
</dbReference>
<evidence type="ECO:0000313" key="7">
    <source>
        <dbReference type="Proteomes" id="UP000644756"/>
    </source>
</evidence>
<dbReference type="AlphaFoldDB" id="A0A917FX55"/>
<dbReference type="NCBIfam" id="TIGR00040">
    <property type="entry name" value="yfcE"/>
    <property type="match status" value="1"/>
</dbReference>
<evidence type="ECO:0000256" key="2">
    <source>
        <dbReference type="ARBA" id="ARBA00022723"/>
    </source>
</evidence>
<sequence>MRIGVLSDTHMPKMAKQLPRQLVHDFRNADLIIHAGDWCDLSVYDELVQLAPVEGVAGNNDGNAIVKRFGYVQVIQFAGKRIGVVHGHGGGRGTTEQRAMEAFKGQPLDVIIFGHSHIPVAREVKGKLLFNPGSPTDKRRQSQYSYGIIEIIGDTLTAQHVFFKNKD</sequence>
<dbReference type="PANTHER" id="PTHR11124">
    <property type="entry name" value="VACUOLAR SORTING PROTEIN VPS29"/>
    <property type="match status" value="1"/>
</dbReference>
<dbReference type="EC" id="3.1.4.-" evidence="4"/>
<dbReference type="InterPro" id="IPR020935">
    <property type="entry name" value="PdiEstase_YfcE_CS"/>
</dbReference>
<proteinExistence type="inferred from homology"/>
<dbReference type="GO" id="GO:0046872">
    <property type="term" value="F:metal ion binding"/>
    <property type="evidence" value="ECO:0007669"/>
    <property type="project" value="UniProtKB-KW"/>
</dbReference>
<dbReference type="PROSITE" id="PS01269">
    <property type="entry name" value="UPF0025"/>
    <property type="match status" value="1"/>
</dbReference>
<dbReference type="InterPro" id="IPR029052">
    <property type="entry name" value="Metallo-depent_PP-like"/>
</dbReference>
<comment type="similarity">
    <text evidence="1 4">Belongs to the metallophosphoesterase superfamily. YfcE family.</text>
</comment>
<keyword evidence="3" id="KW-0378">Hydrolase</keyword>
<keyword evidence="2 4" id="KW-0479">Metal-binding</keyword>
<protein>
    <recommendedName>
        <fullName evidence="4">Phosphoesterase</fullName>
        <ecNumber evidence="4">3.1.4.-</ecNumber>
    </recommendedName>
</protein>
<reference evidence="6" key="1">
    <citation type="journal article" date="2014" name="Int. J. Syst. Evol. Microbiol.">
        <title>Complete genome sequence of Corynebacterium casei LMG S-19264T (=DSM 44701T), isolated from a smear-ripened cheese.</title>
        <authorList>
            <consortium name="US DOE Joint Genome Institute (JGI-PGF)"/>
            <person name="Walter F."/>
            <person name="Albersmeier A."/>
            <person name="Kalinowski J."/>
            <person name="Ruckert C."/>
        </authorList>
    </citation>
    <scope>NUCLEOTIDE SEQUENCE</scope>
    <source>
        <strain evidence="6">CGMCC 1.12987</strain>
    </source>
</reference>